<evidence type="ECO:0000313" key="5">
    <source>
        <dbReference type="EMBL" id="AOV05337.1"/>
    </source>
</evidence>
<dbReference type="RefSeq" id="WP_046239006.1">
    <property type="nucleotide sequence ID" value="NZ_CBCSDN010000003.1"/>
</dbReference>
<proteinExistence type="predicted"/>
<dbReference type="SUPFAM" id="SSF51197">
    <property type="entry name" value="Clavaminate synthase-like"/>
    <property type="match status" value="1"/>
</dbReference>
<dbReference type="Proteomes" id="UP000095607">
    <property type="component" value="Chromosome"/>
</dbReference>
<sequence>MSTRNFRSHHPYQHPSAWMGADMARRNDWVVQLGKTDNLEIREALAHAKSNGLGIPELTAAGFPLPALKPRLHALVKEVVNERGFALIRGLVIDDLPVQDAALIYWGIGSHMGASRAQNAQGDMLGHVTDLGVNFQTDPNVRGYQTRQHLPFHNDASDVVGLMCLHPARHGGLSRLVSSTAIYNTMLQRRPDLMDNLTTVMCIDRRGESPTGKRPYYQGAFFEWSQERLYCRYNRTYIESAQRFDDVPRLTPRQIETMDLIDALCNDPELRLDMELQKGDMQFISNYTVLHSRTDYEDWPDRERRRYLLRLWLDTGLVPALPQSWQDRYDDMAAWQKNPQPPIFDLSMRRVELAH</sequence>
<organism evidence="5 6">
    <name type="scientific">Delftia tsuruhatensis</name>
    <dbReference type="NCBI Taxonomy" id="180282"/>
    <lineage>
        <taxon>Bacteria</taxon>
        <taxon>Pseudomonadati</taxon>
        <taxon>Pseudomonadota</taxon>
        <taxon>Betaproteobacteria</taxon>
        <taxon>Burkholderiales</taxon>
        <taxon>Comamonadaceae</taxon>
        <taxon>Delftia</taxon>
    </lineage>
</organism>
<accession>A0ABM6ECH8</accession>
<dbReference type="PANTHER" id="PTHR10696">
    <property type="entry name" value="GAMMA-BUTYROBETAINE HYDROXYLASE-RELATED"/>
    <property type="match status" value="1"/>
</dbReference>
<dbReference type="InterPro" id="IPR050411">
    <property type="entry name" value="AlphaKG_dependent_hydroxylases"/>
</dbReference>
<keyword evidence="3" id="KW-0045">Antibiotic biosynthesis</keyword>
<dbReference type="PANTHER" id="PTHR10696:SF56">
    <property type="entry name" value="TAUD_TFDA-LIKE DOMAIN-CONTAINING PROTEIN"/>
    <property type="match status" value="1"/>
</dbReference>
<protein>
    <recommendedName>
        <fullName evidence="4">TauD/TfdA-like domain-containing protein</fullName>
    </recommendedName>
</protein>
<evidence type="ECO:0000259" key="4">
    <source>
        <dbReference type="Pfam" id="PF02668"/>
    </source>
</evidence>
<dbReference type="Pfam" id="PF02668">
    <property type="entry name" value="TauD"/>
    <property type="match status" value="1"/>
</dbReference>
<reference evidence="5 6" key="1">
    <citation type="submission" date="2016-09" db="EMBL/GenBank/DDBJ databases">
        <title>Complete genome sequence of Deltia acidovorans CM13 isolated from murine proximal colonic tissue.</title>
        <authorList>
            <person name="Saffarian A."/>
        </authorList>
    </citation>
    <scope>NUCLEOTIDE SEQUENCE [LARGE SCALE GENOMIC DNA]</scope>
    <source>
        <strain evidence="5 6">CM13</strain>
    </source>
</reference>
<dbReference type="InterPro" id="IPR003819">
    <property type="entry name" value="TauD/TfdA-like"/>
</dbReference>
<evidence type="ECO:0000313" key="6">
    <source>
        <dbReference type="Proteomes" id="UP000095607"/>
    </source>
</evidence>
<keyword evidence="2" id="KW-0560">Oxidoreductase</keyword>
<name>A0ABM6ECH8_9BURK</name>
<dbReference type="EMBL" id="CP017420">
    <property type="protein sequence ID" value="AOV05337.1"/>
    <property type="molecule type" value="Genomic_DNA"/>
</dbReference>
<keyword evidence="6" id="KW-1185">Reference proteome</keyword>
<evidence type="ECO:0000256" key="2">
    <source>
        <dbReference type="ARBA" id="ARBA00023002"/>
    </source>
</evidence>
<dbReference type="Gene3D" id="3.60.130.10">
    <property type="entry name" value="Clavaminate synthase-like"/>
    <property type="match status" value="1"/>
</dbReference>
<feature type="domain" description="TauD/TfdA-like" evidence="4">
    <location>
        <begin position="58"/>
        <end position="312"/>
    </location>
</feature>
<dbReference type="InterPro" id="IPR042098">
    <property type="entry name" value="TauD-like_sf"/>
</dbReference>
<comment type="cofactor">
    <cofactor evidence="1">
        <name>Fe(2+)</name>
        <dbReference type="ChEBI" id="CHEBI:29033"/>
    </cofactor>
</comment>
<gene>
    <name evidence="5" type="ORF">BI380_30410</name>
</gene>
<evidence type="ECO:0000256" key="3">
    <source>
        <dbReference type="ARBA" id="ARBA00023194"/>
    </source>
</evidence>
<evidence type="ECO:0000256" key="1">
    <source>
        <dbReference type="ARBA" id="ARBA00001954"/>
    </source>
</evidence>